<comment type="caution">
    <text evidence="2">The sequence shown here is derived from an EMBL/GenBank/DDBJ whole genome shotgun (WGS) entry which is preliminary data.</text>
</comment>
<organism evidence="2 3">
    <name type="scientific">Knufia peltigerae</name>
    <dbReference type="NCBI Taxonomy" id="1002370"/>
    <lineage>
        <taxon>Eukaryota</taxon>
        <taxon>Fungi</taxon>
        <taxon>Dikarya</taxon>
        <taxon>Ascomycota</taxon>
        <taxon>Pezizomycotina</taxon>
        <taxon>Eurotiomycetes</taxon>
        <taxon>Chaetothyriomycetidae</taxon>
        <taxon>Chaetothyriales</taxon>
        <taxon>Trichomeriaceae</taxon>
        <taxon>Knufia</taxon>
    </lineage>
</organism>
<dbReference type="EMBL" id="JAPDRN010000091">
    <property type="protein sequence ID" value="KAJ9624742.1"/>
    <property type="molecule type" value="Genomic_DNA"/>
</dbReference>
<dbReference type="Proteomes" id="UP001172681">
    <property type="component" value="Unassembled WGS sequence"/>
</dbReference>
<accession>A0AA38XW40</accession>
<proteinExistence type="predicted"/>
<feature type="region of interest" description="Disordered" evidence="1">
    <location>
        <begin position="1"/>
        <end position="21"/>
    </location>
</feature>
<reference evidence="2" key="1">
    <citation type="submission" date="2022-10" db="EMBL/GenBank/DDBJ databases">
        <title>Culturing micro-colonial fungi from biological soil crusts in the Mojave desert and describing Neophaeococcomyces mojavensis, and introducing the new genera and species Taxawa tesnikishii.</title>
        <authorList>
            <person name="Kurbessoian T."/>
            <person name="Stajich J.E."/>
        </authorList>
    </citation>
    <scope>NUCLEOTIDE SEQUENCE</scope>
    <source>
        <strain evidence="2">TK_35</strain>
    </source>
</reference>
<name>A0AA38XW40_9EURO</name>
<evidence type="ECO:0000313" key="3">
    <source>
        <dbReference type="Proteomes" id="UP001172681"/>
    </source>
</evidence>
<sequence length="194" mass="22061">MSVIRRSPNPGDTLPGPAQPDARSVLKRLESHSEGLMNPDESEIHFPRPLPTFKAGKHLCLELLCGMDLVTSRNCYSRPSLFNWTASKMFDNYDKDINSKCKDIRRALETCETAIRNDDDGRMSERVYKQLIELQQWALSLALRSEAIYTALARAKDRKLERDLREQALTDAKIENVKAILEAISSFVPDLHAM</sequence>
<protein>
    <submittedName>
        <fullName evidence="2">Uncharacterized protein</fullName>
    </submittedName>
</protein>
<evidence type="ECO:0000256" key="1">
    <source>
        <dbReference type="SAM" id="MobiDB-lite"/>
    </source>
</evidence>
<keyword evidence="3" id="KW-1185">Reference proteome</keyword>
<evidence type="ECO:0000313" key="2">
    <source>
        <dbReference type="EMBL" id="KAJ9624742.1"/>
    </source>
</evidence>
<dbReference type="AlphaFoldDB" id="A0AA38XW40"/>
<gene>
    <name evidence="2" type="ORF">H2204_010644</name>
</gene>